<reference evidence="2 3" key="1">
    <citation type="submission" date="2018-06" db="EMBL/GenBank/DDBJ databases">
        <title>The draft genome sequence of Crocinitomix sp. SM1701.</title>
        <authorList>
            <person name="Zhang X."/>
        </authorList>
    </citation>
    <scope>NUCLEOTIDE SEQUENCE [LARGE SCALE GENOMIC DNA]</scope>
    <source>
        <strain evidence="2 3">SM1701</strain>
    </source>
</reference>
<dbReference type="Pfam" id="PF12867">
    <property type="entry name" value="DinB_2"/>
    <property type="match status" value="1"/>
</dbReference>
<dbReference type="OrthoDB" id="1524454at2"/>
<dbReference type="InterPro" id="IPR034660">
    <property type="entry name" value="DinB/YfiT-like"/>
</dbReference>
<dbReference type="Proteomes" id="UP000249248">
    <property type="component" value="Unassembled WGS sequence"/>
</dbReference>
<evidence type="ECO:0000313" key="3">
    <source>
        <dbReference type="Proteomes" id="UP000249248"/>
    </source>
</evidence>
<evidence type="ECO:0000313" key="2">
    <source>
        <dbReference type="EMBL" id="PZE16221.1"/>
    </source>
</evidence>
<organism evidence="2 3">
    <name type="scientific">Putridiphycobacter roseus</name>
    <dbReference type="NCBI Taxonomy" id="2219161"/>
    <lineage>
        <taxon>Bacteria</taxon>
        <taxon>Pseudomonadati</taxon>
        <taxon>Bacteroidota</taxon>
        <taxon>Flavobacteriia</taxon>
        <taxon>Flavobacteriales</taxon>
        <taxon>Crocinitomicaceae</taxon>
        <taxon>Putridiphycobacter</taxon>
    </lineage>
</organism>
<dbReference type="RefSeq" id="WP_111064106.1">
    <property type="nucleotide sequence ID" value="NZ_JBHUCU010000037.1"/>
</dbReference>
<name>A0A2W1N001_9FLAO</name>
<evidence type="ECO:0000259" key="1">
    <source>
        <dbReference type="Pfam" id="PF12867"/>
    </source>
</evidence>
<dbReference type="EMBL" id="QKSB01000010">
    <property type="protein sequence ID" value="PZE16221.1"/>
    <property type="molecule type" value="Genomic_DNA"/>
</dbReference>
<dbReference type="Gene3D" id="1.20.120.450">
    <property type="entry name" value="dinb family like domain"/>
    <property type="match status" value="1"/>
</dbReference>
<comment type="caution">
    <text evidence="2">The sequence shown here is derived from an EMBL/GenBank/DDBJ whole genome shotgun (WGS) entry which is preliminary data.</text>
</comment>
<sequence length="192" mass="22110">MKRIAVEVLLKRIAILTNGFTQEVTENFLNQTVEDLNEQPNERSWSAAQCIEHLNAYYRYYIPVLKGRITNSRFIEPGTHFISSPLGKAVYRSVKLGKVKNVKRKLKSPKDYNPLVNKSLSTENVLTEYLAHNREFIDLLKDAETIDLRKTKVPLSLRPVVKLNIGDALLFMVYHNERHIFQAKNALTKING</sequence>
<feature type="domain" description="DinB-like" evidence="1">
    <location>
        <begin position="24"/>
        <end position="180"/>
    </location>
</feature>
<proteinExistence type="predicted"/>
<accession>A0A2W1N001</accession>
<protein>
    <recommendedName>
        <fullName evidence="1">DinB-like domain-containing protein</fullName>
    </recommendedName>
</protein>
<keyword evidence="3" id="KW-1185">Reference proteome</keyword>
<dbReference type="SUPFAM" id="SSF109854">
    <property type="entry name" value="DinB/YfiT-like putative metalloenzymes"/>
    <property type="match status" value="1"/>
</dbReference>
<gene>
    <name evidence="2" type="ORF">DNU06_13920</name>
</gene>
<dbReference type="AlphaFoldDB" id="A0A2W1N001"/>
<dbReference type="InterPro" id="IPR024775">
    <property type="entry name" value="DinB-like"/>
</dbReference>